<gene>
    <name evidence="2" type="ORF">EFY79_04620</name>
</gene>
<evidence type="ECO:0000313" key="3">
    <source>
        <dbReference type="Proteomes" id="UP000267223"/>
    </source>
</evidence>
<keyword evidence="1" id="KW-1133">Transmembrane helix</keyword>
<organism evidence="2 3">
    <name type="scientific">Hanamia caeni</name>
    <dbReference type="NCBI Taxonomy" id="2294116"/>
    <lineage>
        <taxon>Bacteria</taxon>
        <taxon>Pseudomonadati</taxon>
        <taxon>Bacteroidota</taxon>
        <taxon>Chitinophagia</taxon>
        <taxon>Chitinophagales</taxon>
        <taxon>Chitinophagaceae</taxon>
        <taxon>Hanamia</taxon>
    </lineage>
</organism>
<dbReference type="EMBL" id="RJJR01000002">
    <property type="protein sequence ID" value="RNI38947.1"/>
    <property type="molecule type" value="Genomic_DNA"/>
</dbReference>
<dbReference type="AlphaFoldDB" id="A0A3M9NNN3"/>
<accession>A0A3M9NNN3</accession>
<keyword evidence="1" id="KW-0472">Membrane</keyword>
<evidence type="ECO:0000256" key="1">
    <source>
        <dbReference type="SAM" id="Phobius"/>
    </source>
</evidence>
<dbReference type="Proteomes" id="UP000267223">
    <property type="component" value="Unassembled WGS sequence"/>
</dbReference>
<keyword evidence="3" id="KW-1185">Reference proteome</keyword>
<keyword evidence="1" id="KW-0812">Transmembrane</keyword>
<sequence>MLEIANDQPGIINTEIFTPMFNNVALDVFIGLIFVFLLYSLMATIIQEIIATRFAIRAKVLEKAILRMLEDGKTTGDIPYLDRINGILHIFNLKNLMKGKKVAPWFYAHPLIKYLAEDNWYSKPAYISSANFSKVIMDLLKGFDQAGNQNPQALHDSIIAGVIHKLPINLNDIANPAIKSIINSGNGTNGNTIPINQNTALFIKSLWEDSGADIALFQQKLEQWFNDTMERATGWFKKYTRILLFCIGLAVAYFFNVDTLAIRRILTNNRTARDQMVSMAIASQEHLNPDKLLPGDSTRLDSTFNLVAADAEKSNNVLGLGRPWKDTLKMWKDSMKRADFETRLNALAKVIPSTQDSIERLKNKISNATDLETSLSFKKDSLKTAVDSTRLSIIIDSLNKSMQTDKTNLAKYVASLQQYNRTQHFKDRHDYIKQTVGDKWNYYSPNQSGGWETFFGWIITAMAIMLGAPFWFDMLSKIVNLRGTGSKVEVTDQSKIGVVTPNPGQKPE</sequence>
<proteinExistence type="predicted"/>
<protein>
    <submittedName>
        <fullName evidence="2">Uncharacterized protein</fullName>
    </submittedName>
</protein>
<feature type="transmembrane region" description="Helical" evidence="1">
    <location>
        <begin position="28"/>
        <end position="50"/>
    </location>
</feature>
<name>A0A3M9NNN3_9BACT</name>
<reference evidence="2 3" key="1">
    <citation type="submission" date="2018-11" db="EMBL/GenBank/DDBJ databases">
        <title>Draft genome sequence of Ferruginibacter sp. BO-59.</title>
        <authorList>
            <person name="Im W.T."/>
        </authorList>
    </citation>
    <scope>NUCLEOTIDE SEQUENCE [LARGE SCALE GENOMIC DNA]</scope>
    <source>
        <strain evidence="2 3">BO-59</strain>
    </source>
</reference>
<comment type="caution">
    <text evidence="2">The sequence shown here is derived from an EMBL/GenBank/DDBJ whole genome shotgun (WGS) entry which is preliminary data.</text>
</comment>
<feature type="transmembrane region" description="Helical" evidence="1">
    <location>
        <begin position="454"/>
        <end position="472"/>
    </location>
</feature>
<evidence type="ECO:0000313" key="2">
    <source>
        <dbReference type="EMBL" id="RNI38947.1"/>
    </source>
</evidence>
<feature type="transmembrane region" description="Helical" evidence="1">
    <location>
        <begin position="239"/>
        <end position="255"/>
    </location>
</feature>